<gene>
    <name evidence="1" type="ORF">EVAR_45679_1</name>
</gene>
<name>A0A4C1XMK7_EUMVA</name>
<protein>
    <submittedName>
        <fullName evidence="1">Uncharacterized protein</fullName>
    </submittedName>
</protein>
<dbReference type="EMBL" id="BGZK01000871">
    <property type="protein sequence ID" value="GBP63519.1"/>
    <property type="molecule type" value="Genomic_DNA"/>
</dbReference>
<sequence>MKRTVHRVFLRDKIQNEKILRSMGLTDVASKISKLKKLYPLVEPRTASEERFSNVVVSREPPLLAGGPRLIVVQARPDDRARTPLLPYATELPTT</sequence>
<dbReference type="Proteomes" id="UP000299102">
    <property type="component" value="Unassembled WGS sequence"/>
</dbReference>
<comment type="caution">
    <text evidence="1">The sequence shown here is derived from an EMBL/GenBank/DDBJ whole genome shotgun (WGS) entry which is preliminary data.</text>
</comment>
<dbReference type="AlphaFoldDB" id="A0A4C1XMK7"/>
<evidence type="ECO:0000313" key="1">
    <source>
        <dbReference type="EMBL" id="GBP63519.1"/>
    </source>
</evidence>
<reference evidence="1 2" key="1">
    <citation type="journal article" date="2019" name="Commun. Biol.">
        <title>The bagworm genome reveals a unique fibroin gene that provides high tensile strength.</title>
        <authorList>
            <person name="Kono N."/>
            <person name="Nakamura H."/>
            <person name="Ohtoshi R."/>
            <person name="Tomita M."/>
            <person name="Numata K."/>
            <person name="Arakawa K."/>
        </authorList>
    </citation>
    <scope>NUCLEOTIDE SEQUENCE [LARGE SCALE GENOMIC DNA]</scope>
</reference>
<keyword evidence="2" id="KW-1185">Reference proteome</keyword>
<evidence type="ECO:0000313" key="2">
    <source>
        <dbReference type="Proteomes" id="UP000299102"/>
    </source>
</evidence>
<accession>A0A4C1XMK7</accession>
<organism evidence="1 2">
    <name type="scientific">Eumeta variegata</name>
    <name type="common">Bagworm moth</name>
    <name type="synonym">Eumeta japonica</name>
    <dbReference type="NCBI Taxonomy" id="151549"/>
    <lineage>
        <taxon>Eukaryota</taxon>
        <taxon>Metazoa</taxon>
        <taxon>Ecdysozoa</taxon>
        <taxon>Arthropoda</taxon>
        <taxon>Hexapoda</taxon>
        <taxon>Insecta</taxon>
        <taxon>Pterygota</taxon>
        <taxon>Neoptera</taxon>
        <taxon>Endopterygota</taxon>
        <taxon>Lepidoptera</taxon>
        <taxon>Glossata</taxon>
        <taxon>Ditrysia</taxon>
        <taxon>Tineoidea</taxon>
        <taxon>Psychidae</taxon>
        <taxon>Oiketicinae</taxon>
        <taxon>Eumeta</taxon>
    </lineage>
</organism>
<proteinExistence type="predicted"/>